<dbReference type="Proteomes" id="UP000184268">
    <property type="component" value="Unassembled WGS sequence"/>
</dbReference>
<gene>
    <name evidence="2" type="ORF">SAMN02745129_2342</name>
</gene>
<feature type="transmembrane region" description="Helical" evidence="1">
    <location>
        <begin position="21"/>
        <end position="39"/>
    </location>
</feature>
<accession>A0A1M5TZU5</accession>
<keyword evidence="1" id="KW-1133">Transmembrane helix</keyword>
<protein>
    <submittedName>
        <fullName evidence="2">Uncharacterized protein</fullName>
    </submittedName>
</protein>
<feature type="transmembrane region" description="Helical" evidence="1">
    <location>
        <begin position="51"/>
        <end position="72"/>
    </location>
</feature>
<dbReference type="AlphaFoldDB" id="A0A1M5TZU5"/>
<evidence type="ECO:0000313" key="3">
    <source>
        <dbReference type="Proteomes" id="UP000184268"/>
    </source>
</evidence>
<evidence type="ECO:0000256" key="1">
    <source>
        <dbReference type="SAM" id="Phobius"/>
    </source>
</evidence>
<keyword evidence="3" id="KW-1185">Reference proteome</keyword>
<name>A0A1M5TZU5_9GAMM</name>
<keyword evidence="1" id="KW-0472">Membrane</keyword>
<feature type="transmembrane region" description="Helical" evidence="1">
    <location>
        <begin position="84"/>
        <end position="102"/>
    </location>
</feature>
<proteinExistence type="predicted"/>
<dbReference type="EMBL" id="FQXG01000003">
    <property type="protein sequence ID" value="SHH56136.1"/>
    <property type="molecule type" value="Genomic_DNA"/>
</dbReference>
<evidence type="ECO:0000313" key="2">
    <source>
        <dbReference type="EMBL" id="SHH56136.1"/>
    </source>
</evidence>
<reference evidence="2 3" key="1">
    <citation type="submission" date="2016-11" db="EMBL/GenBank/DDBJ databases">
        <authorList>
            <person name="Jaros S."/>
            <person name="Januszkiewicz K."/>
            <person name="Wedrychowicz H."/>
        </authorList>
    </citation>
    <scope>NUCLEOTIDE SEQUENCE [LARGE SCALE GENOMIC DNA]</scope>
    <source>
        <strain evidence="2 3">DSM 16917</strain>
    </source>
</reference>
<sequence>MTERSANVASHQQNRLSKARPNHLAVGLCTGSAALALMHCWNQAPVNNDPWSTLALLLGLSLAAALLNDALFFRGLLDNLAERVEMGLYALMLSLPATGFALLHWPRLTLLGLLTALLYALAQSQILQQHVKAQSNHRLANGDTTPKA</sequence>
<organism evidence="2 3">
    <name type="scientific">Ferrimonas marina</name>
    <dbReference type="NCBI Taxonomy" id="299255"/>
    <lineage>
        <taxon>Bacteria</taxon>
        <taxon>Pseudomonadati</taxon>
        <taxon>Pseudomonadota</taxon>
        <taxon>Gammaproteobacteria</taxon>
        <taxon>Alteromonadales</taxon>
        <taxon>Ferrimonadaceae</taxon>
        <taxon>Ferrimonas</taxon>
    </lineage>
</organism>
<keyword evidence="1" id="KW-0812">Transmembrane</keyword>
<dbReference type="STRING" id="299255.SAMN02745129_2342"/>